<keyword evidence="4" id="KW-0833">Ubl conjugation pathway</keyword>
<evidence type="ECO:0000256" key="5">
    <source>
        <dbReference type="ARBA" id="ARBA00022801"/>
    </source>
</evidence>
<evidence type="ECO:0000256" key="4">
    <source>
        <dbReference type="ARBA" id="ARBA00022786"/>
    </source>
</evidence>
<dbReference type="PANTHER" id="PTHR13367">
    <property type="entry name" value="UBIQUITIN THIOESTERASE"/>
    <property type="match status" value="1"/>
</dbReference>
<name>A0A6A6ET72_9PEZI</name>
<evidence type="ECO:0000256" key="3">
    <source>
        <dbReference type="ARBA" id="ARBA00022670"/>
    </source>
</evidence>
<reference evidence="8" key="1">
    <citation type="journal article" date="2020" name="Stud. Mycol.">
        <title>101 Dothideomycetes genomes: a test case for predicting lifestyles and emergence of pathogens.</title>
        <authorList>
            <person name="Haridas S."/>
            <person name="Albert R."/>
            <person name="Binder M."/>
            <person name="Bloem J."/>
            <person name="Labutti K."/>
            <person name="Salamov A."/>
            <person name="Andreopoulos B."/>
            <person name="Baker S."/>
            <person name="Barry K."/>
            <person name="Bills G."/>
            <person name="Bluhm B."/>
            <person name="Cannon C."/>
            <person name="Castanera R."/>
            <person name="Culley D."/>
            <person name="Daum C."/>
            <person name="Ezra D."/>
            <person name="Gonzalez J."/>
            <person name="Henrissat B."/>
            <person name="Kuo A."/>
            <person name="Liang C."/>
            <person name="Lipzen A."/>
            <person name="Lutzoni F."/>
            <person name="Magnuson J."/>
            <person name="Mondo S."/>
            <person name="Nolan M."/>
            <person name="Ohm R."/>
            <person name="Pangilinan J."/>
            <person name="Park H.-J."/>
            <person name="Ramirez L."/>
            <person name="Alfaro M."/>
            <person name="Sun H."/>
            <person name="Tritt A."/>
            <person name="Yoshinaga Y."/>
            <person name="Zwiers L.-H."/>
            <person name="Turgeon B."/>
            <person name="Goodwin S."/>
            <person name="Spatafora J."/>
            <person name="Crous P."/>
            <person name="Grigoriev I."/>
        </authorList>
    </citation>
    <scope>NUCLEOTIDE SEQUENCE</scope>
    <source>
        <strain evidence="8">CBS 207.26</strain>
    </source>
</reference>
<sequence>GVLFYAFSSKREKVNYRLDLNRLSKTKLTLPFRAKNSPTPRSKFSHPNVVIILTLLSYYCGGLNNNNFFIIFSYLLNSNQA</sequence>
<dbReference type="PANTHER" id="PTHR13367:SF34">
    <property type="match status" value="1"/>
</dbReference>
<protein>
    <recommendedName>
        <fullName evidence="2">ubiquitinyl hydrolase 1</fullName>
        <ecNumber evidence="2">3.4.19.12</ecNumber>
    </recommendedName>
</protein>
<feature type="non-terminal residue" evidence="8">
    <location>
        <position position="1"/>
    </location>
</feature>
<evidence type="ECO:0000313" key="8">
    <source>
        <dbReference type="EMBL" id="KAF2194375.1"/>
    </source>
</evidence>
<feature type="domain" description="DUF3645" evidence="7">
    <location>
        <begin position="22"/>
        <end position="54"/>
    </location>
</feature>
<comment type="catalytic activity">
    <reaction evidence="1">
        <text>Thiol-dependent hydrolysis of ester, thioester, amide, peptide and isopeptide bonds formed by the C-terminal Gly of ubiquitin (a 76-residue protein attached to proteins as an intracellular targeting signal).</text>
        <dbReference type="EC" id="3.4.19.12"/>
    </reaction>
</comment>
<evidence type="ECO:0000259" key="7">
    <source>
        <dbReference type="Pfam" id="PF12359"/>
    </source>
</evidence>
<dbReference type="GO" id="GO:0004843">
    <property type="term" value="F:cysteine-type deubiquitinase activity"/>
    <property type="evidence" value="ECO:0007669"/>
    <property type="project" value="UniProtKB-EC"/>
</dbReference>
<dbReference type="GO" id="GO:0006508">
    <property type="term" value="P:proteolysis"/>
    <property type="evidence" value="ECO:0007669"/>
    <property type="project" value="UniProtKB-KW"/>
</dbReference>
<dbReference type="EMBL" id="ML994611">
    <property type="protein sequence ID" value="KAF2194375.1"/>
    <property type="molecule type" value="Genomic_DNA"/>
</dbReference>
<keyword evidence="9" id="KW-1185">Reference proteome</keyword>
<proteinExistence type="predicted"/>
<keyword evidence="6" id="KW-0788">Thiol protease</keyword>
<evidence type="ECO:0000256" key="2">
    <source>
        <dbReference type="ARBA" id="ARBA00012759"/>
    </source>
</evidence>
<evidence type="ECO:0000256" key="6">
    <source>
        <dbReference type="ARBA" id="ARBA00022807"/>
    </source>
</evidence>
<dbReference type="Pfam" id="PF12359">
    <property type="entry name" value="DUF3645"/>
    <property type="match status" value="1"/>
</dbReference>
<dbReference type="EC" id="3.4.19.12" evidence="2"/>
<gene>
    <name evidence="8" type="ORF">K469DRAFT_547373</name>
</gene>
<keyword evidence="3" id="KW-0645">Protease</keyword>
<dbReference type="InterPro" id="IPR022105">
    <property type="entry name" value="DUF3645"/>
</dbReference>
<evidence type="ECO:0000313" key="9">
    <source>
        <dbReference type="Proteomes" id="UP000800200"/>
    </source>
</evidence>
<organism evidence="8 9">
    <name type="scientific">Zopfia rhizophila CBS 207.26</name>
    <dbReference type="NCBI Taxonomy" id="1314779"/>
    <lineage>
        <taxon>Eukaryota</taxon>
        <taxon>Fungi</taxon>
        <taxon>Dikarya</taxon>
        <taxon>Ascomycota</taxon>
        <taxon>Pezizomycotina</taxon>
        <taxon>Dothideomycetes</taxon>
        <taxon>Dothideomycetes incertae sedis</taxon>
        <taxon>Zopfiaceae</taxon>
        <taxon>Zopfia</taxon>
    </lineage>
</organism>
<evidence type="ECO:0000256" key="1">
    <source>
        <dbReference type="ARBA" id="ARBA00000707"/>
    </source>
</evidence>
<dbReference type="OrthoDB" id="3182339at2759"/>
<accession>A0A6A6ET72</accession>
<keyword evidence="5" id="KW-0378">Hydrolase</keyword>
<dbReference type="Proteomes" id="UP000800200">
    <property type="component" value="Unassembled WGS sequence"/>
</dbReference>
<dbReference type="AlphaFoldDB" id="A0A6A6ET72"/>
<dbReference type="InterPro" id="IPR051346">
    <property type="entry name" value="OTU_Deubiquitinase"/>
</dbReference>